<protein>
    <submittedName>
        <fullName evidence="3">Helix-turn-helix domain-containing protein</fullName>
    </submittedName>
</protein>
<dbReference type="Pfam" id="PF01381">
    <property type="entry name" value="HTH_3"/>
    <property type="match status" value="1"/>
</dbReference>
<evidence type="ECO:0000313" key="3">
    <source>
        <dbReference type="EMBL" id="MFL0251151.1"/>
    </source>
</evidence>
<feature type="domain" description="HTH cro/C1-type" evidence="2">
    <location>
        <begin position="11"/>
        <end position="65"/>
    </location>
</feature>
<evidence type="ECO:0000256" key="1">
    <source>
        <dbReference type="ARBA" id="ARBA00023125"/>
    </source>
</evidence>
<keyword evidence="4" id="KW-1185">Reference proteome</keyword>
<reference evidence="3 4" key="1">
    <citation type="submission" date="2024-11" db="EMBL/GenBank/DDBJ databases">
        <authorList>
            <person name="Heng Y.C."/>
            <person name="Lim A.C.H."/>
            <person name="Lee J.K.Y."/>
            <person name="Kittelmann S."/>
        </authorList>
    </citation>
    <scope>NUCLEOTIDE SEQUENCE [LARGE SCALE GENOMIC DNA]</scope>
    <source>
        <strain evidence="3 4">WILCCON 0114</strain>
    </source>
</reference>
<dbReference type="PANTHER" id="PTHR46558:SF4">
    <property type="entry name" value="DNA-BIDING PHAGE PROTEIN"/>
    <property type="match status" value="1"/>
</dbReference>
<organism evidence="3 4">
    <name type="scientific">Clostridium neuense</name>
    <dbReference type="NCBI Taxonomy" id="1728934"/>
    <lineage>
        <taxon>Bacteria</taxon>
        <taxon>Bacillati</taxon>
        <taxon>Bacillota</taxon>
        <taxon>Clostridia</taxon>
        <taxon>Eubacteriales</taxon>
        <taxon>Clostridiaceae</taxon>
        <taxon>Clostridium</taxon>
    </lineage>
</organism>
<dbReference type="Proteomes" id="UP001623592">
    <property type="component" value="Unassembled WGS sequence"/>
</dbReference>
<comment type="caution">
    <text evidence="3">The sequence shown here is derived from an EMBL/GenBank/DDBJ whole genome shotgun (WGS) entry which is preliminary data.</text>
</comment>
<dbReference type="CDD" id="cd00093">
    <property type="entry name" value="HTH_XRE"/>
    <property type="match status" value="1"/>
</dbReference>
<dbReference type="RefSeq" id="WP_406787807.1">
    <property type="nucleotide sequence ID" value="NZ_JBJIAA010000009.1"/>
</dbReference>
<dbReference type="PANTHER" id="PTHR46558">
    <property type="entry name" value="TRACRIPTIONAL REGULATORY PROTEIN-RELATED-RELATED"/>
    <property type="match status" value="1"/>
</dbReference>
<dbReference type="InterPro" id="IPR001387">
    <property type="entry name" value="Cro/C1-type_HTH"/>
</dbReference>
<dbReference type="SMART" id="SM00530">
    <property type="entry name" value="HTH_XRE"/>
    <property type="match status" value="1"/>
</dbReference>
<proteinExistence type="predicted"/>
<keyword evidence="1" id="KW-0238">DNA-binding</keyword>
<dbReference type="EMBL" id="JBJIAA010000009">
    <property type="protein sequence ID" value="MFL0251151.1"/>
    <property type="molecule type" value="Genomic_DNA"/>
</dbReference>
<dbReference type="Gene3D" id="1.10.260.40">
    <property type="entry name" value="lambda repressor-like DNA-binding domains"/>
    <property type="match status" value="1"/>
</dbReference>
<dbReference type="SUPFAM" id="SSF47413">
    <property type="entry name" value="lambda repressor-like DNA-binding domains"/>
    <property type="match status" value="1"/>
</dbReference>
<dbReference type="PROSITE" id="PS50943">
    <property type="entry name" value="HTH_CROC1"/>
    <property type="match status" value="1"/>
</dbReference>
<sequence>MSFFESVGNNIVEILEEKNMTQKQLADDIGISKQVMTKIVKGQKAINALEIKKIAEVLNVTVDRLVAEKEAEVKEPVLMFMGSVNDNNKEQFKFLNSVIGEIIRMEEALDEC</sequence>
<evidence type="ECO:0000259" key="2">
    <source>
        <dbReference type="PROSITE" id="PS50943"/>
    </source>
</evidence>
<accession>A0ABW8TF65</accession>
<evidence type="ECO:0000313" key="4">
    <source>
        <dbReference type="Proteomes" id="UP001623592"/>
    </source>
</evidence>
<name>A0ABW8TF65_9CLOT</name>
<dbReference type="InterPro" id="IPR010982">
    <property type="entry name" value="Lambda_DNA-bd_dom_sf"/>
</dbReference>
<gene>
    <name evidence="3" type="ORF">ACJDT4_12010</name>
</gene>